<evidence type="ECO:0000256" key="2">
    <source>
        <dbReference type="PROSITE-ProRule" id="PRU00335"/>
    </source>
</evidence>
<keyword evidence="1 2" id="KW-0238">DNA-binding</keyword>
<dbReference type="InterPro" id="IPR001647">
    <property type="entry name" value="HTH_TetR"/>
</dbReference>
<proteinExistence type="predicted"/>
<feature type="domain" description="HTH tetR-type" evidence="4">
    <location>
        <begin position="1"/>
        <end position="50"/>
    </location>
</feature>
<dbReference type="SUPFAM" id="SSF46689">
    <property type="entry name" value="Homeodomain-like"/>
    <property type="match status" value="1"/>
</dbReference>
<dbReference type="AlphaFoldDB" id="A0A7W9WS06"/>
<evidence type="ECO:0000313" key="5">
    <source>
        <dbReference type="EMBL" id="MBB6103755.1"/>
    </source>
</evidence>
<feature type="compositionally biased region" description="Basic and acidic residues" evidence="3">
    <location>
        <begin position="214"/>
        <end position="224"/>
    </location>
</feature>
<gene>
    <name evidence="5" type="ORF">F4827_003610</name>
</gene>
<accession>A0A7W9WS06</accession>
<protein>
    <submittedName>
        <fullName evidence="5">AcrR family transcriptional regulator</fullName>
    </submittedName>
</protein>
<dbReference type="Gene3D" id="1.10.357.10">
    <property type="entry name" value="Tetracycline Repressor, domain 2"/>
    <property type="match status" value="1"/>
</dbReference>
<sequence length="224" mass="26651">MKLFNEIGEPNVTTTTIAEEMEISPGNLYYHFRNKDDIINSIFSQFEQEIDKRLRFPDDHRATIDEMWAYLQYMVDFTWRYRFLYRDLNDLLARNRTLEMHFKQIISHKVAFAKQFCDQLKEDGEMVATPEEIAVISTNIGVIATYWLSYQFVMNPRKYNDQEAIRVELHQVSVQIVSLMAPYLRGRAKQLFDDLVSGKHPQREFYDYLPPRDGVARDSKETRE</sequence>
<dbReference type="Pfam" id="PF00440">
    <property type="entry name" value="TetR_N"/>
    <property type="match status" value="1"/>
</dbReference>
<dbReference type="InterPro" id="IPR009057">
    <property type="entry name" value="Homeodomain-like_sf"/>
</dbReference>
<evidence type="ECO:0000256" key="3">
    <source>
        <dbReference type="SAM" id="MobiDB-lite"/>
    </source>
</evidence>
<dbReference type="PROSITE" id="PS50977">
    <property type="entry name" value="HTH_TETR_2"/>
    <property type="match status" value="1"/>
</dbReference>
<dbReference type="PANTHER" id="PTHR43479:SF12">
    <property type="entry name" value="TRANSCRIPTIONAL REGULATORY PROTEIN"/>
    <property type="match status" value="1"/>
</dbReference>
<name>A0A7W9WS06_9BURK</name>
<comment type="caution">
    <text evidence="5">The sequence shown here is derived from an EMBL/GenBank/DDBJ whole genome shotgun (WGS) entry which is preliminary data.</text>
</comment>
<dbReference type="GO" id="GO:0003677">
    <property type="term" value="F:DNA binding"/>
    <property type="evidence" value="ECO:0007669"/>
    <property type="project" value="UniProtKB-UniRule"/>
</dbReference>
<evidence type="ECO:0000259" key="4">
    <source>
        <dbReference type="PROSITE" id="PS50977"/>
    </source>
</evidence>
<feature type="region of interest" description="Disordered" evidence="3">
    <location>
        <begin position="204"/>
        <end position="224"/>
    </location>
</feature>
<feature type="DNA-binding region" description="H-T-H motif" evidence="2">
    <location>
        <begin position="13"/>
        <end position="32"/>
    </location>
</feature>
<dbReference type="Pfam" id="PF13972">
    <property type="entry name" value="TetR"/>
    <property type="match status" value="1"/>
</dbReference>
<reference evidence="5 6" key="1">
    <citation type="submission" date="2020-08" db="EMBL/GenBank/DDBJ databases">
        <title>Above-ground endophytic microbial communities from plants in different locations in the United States.</title>
        <authorList>
            <person name="Frank C."/>
        </authorList>
    </citation>
    <scope>NUCLEOTIDE SEQUENCE [LARGE SCALE GENOMIC DNA]</scope>
    <source>
        <strain evidence="5 6">WP4_2_2</strain>
    </source>
</reference>
<dbReference type="Proteomes" id="UP000571554">
    <property type="component" value="Unassembled WGS sequence"/>
</dbReference>
<dbReference type="PANTHER" id="PTHR43479">
    <property type="entry name" value="ACREF/ENVCD OPERON REPRESSOR-RELATED"/>
    <property type="match status" value="1"/>
</dbReference>
<dbReference type="InterPro" id="IPR025722">
    <property type="entry name" value="TetR"/>
</dbReference>
<evidence type="ECO:0000256" key="1">
    <source>
        <dbReference type="ARBA" id="ARBA00023125"/>
    </source>
</evidence>
<organism evidence="5 6">
    <name type="scientific">Paraburkholderia bannensis</name>
    <dbReference type="NCBI Taxonomy" id="765414"/>
    <lineage>
        <taxon>Bacteria</taxon>
        <taxon>Pseudomonadati</taxon>
        <taxon>Pseudomonadota</taxon>
        <taxon>Betaproteobacteria</taxon>
        <taxon>Burkholderiales</taxon>
        <taxon>Burkholderiaceae</taxon>
        <taxon>Paraburkholderia</taxon>
    </lineage>
</organism>
<evidence type="ECO:0000313" key="6">
    <source>
        <dbReference type="Proteomes" id="UP000571554"/>
    </source>
</evidence>
<keyword evidence="6" id="KW-1185">Reference proteome</keyword>
<dbReference type="EMBL" id="JACHBW010000010">
    <property type="protein sequence ID" value="MBB6103755.1"/>
    <property type="molecule type" value="Genomic_DNA"/>
</dbReference>
<dbReference type="InterPro" id="IPR050624">
    <property type="entry name" value="HTH-type_Tx_Regulator"/>
</dbReference>